<dbReference type="EMBL" id="JARK01001343">
    <property type="protein sequence ID" value="EYC28740.1"/>
    <property type="molecule type" value="Genomic_DNA"/>
</dbReference>
<sequence>MSANANLTHNVVACINQVEEALDDRSDLRREYSIWLMLFGYQGRETKIVRGQDEEAMMGVWCHACIRYQNIRERFNIARNKI</sequence>
<reference evidence="2" key="1">
    <citation type="journal article" date="2015" name="Nat. Genet.">
        <title>The genome and transcriptome of the zoonotic hookworm Ancylostoma ceylanicum identify infection-specific gene families.</title>
        <authorList>
            <person name="Schwarz E.M."/>
            <person name="Hu Y."/>
            <person name="Antoshechkin I."/>
            <person name="Miller M.M."/>
            <person name="Sternberg P.W."/>
            <person name="Aroian R.V."/>
        </authorList>
    </citation>
    <scope>NUCLEOTIDE SEQUENCE</scope>
    <source>
        <strain evidence="2">HY135</strain>
    </source>
</reference>
<evidence type="ECO:0000313" key="1">
    <source>
        <dbReference type="EMBL" id="EYC28740.1"/>
    </source>
</evidence>
<dbReference type="AlphaFoldDB" id="A0A016VMU0"/>
<organism evidence="1 2">
    <name type="scientific">Ancylostoma ceylanicum</name>
    <dbReference type="NCBI Taxonomy" id="53326"/>
    <lineage>
        <taxon>Eukaryota</taxon>
        <taxon>Metazoa</taxon>
        <taxon>Ecdysozoa</taxon>
        <taxon>Nematoda</taxon>
        <taxon>Chromadorea</taxon>
        <taxon>Rhabditida</taxon>
        <taxon>Rhabditina</taxon>
        <taxon>Rhabditomorpha</taxon>
        <taxon>Strongyloidea</taxon>
        <taxon>Ancylostomatidae</taxon>
        <taxon>Ancylostomatinae</taxon>
        <taxon>Ancylostoma</taxon>
    </lineage>
</organism>
<accession>A0A016VMU0</accession>
<proteinExistence type="predicted"/>
<comment type="caution">
    <text evidence="1">The sequence shown here is derived from an EMBL/GenBank/DDBJ whole genome shotgun (WGS) entry which is preliminary data.</text>
</comment>
<name>A0A016VMU0_9BILA</name>
<evidence type="ECO:0000313" key="2">
    <source>
        <dbReference type="Proteomes" id="UP000024635"/>
    </source>
</evidence>
<dbReference type="Proteomes" id="UP000024635">
    <property type="component" value="Unassembled WGS sequence"/>
</dbReference>
<keyword evidence="2" id="KW-1185">Reference proteome</keyword>
<gene>
    <name evidence="1" type="primary">Acey_s0007.g3391</name>
    <name evidence="1" type="ORF">Y032_0007g3391</name>
</gene>
<protein>
    <submittedName>
        <fullName evidence="1">Uncharacterized protein</fullName>
    </submittedName>
</protein>